<dbReference type="Pfam" id="PF14467">
    <property type="entry name" value="DUF4426"/>
    <property type="match status" value="1"/>
</dbReference>
<evidence type="ECO:0000313" key="9">
    <source>
        <dbReference type="Proteomes" id="UP000563268"/>
    </source>
</evidence>
<dbReference type="Gene3D" id="2.60.40.3340">
    <property type="entry name" value="Domain of unknown function DUF4426"/>
    <property type="match status" value="1"/>
</dbReference>
<dbReference type="Proteomes" id="UP000590218">
    <property type="component" value="Unassembled WGS sequence"/>
</dbReference>
<accession>A0A5R8R0D9</accession>
<proteinExistence type="predicted"/>
<dbReference type="EMBL" id="VBVZ01000122">
    <property type="protein sequence ID" value="TLG92003.1"/>
    <property type="molecule type" value="Genomic_DNA"/>
</dbReference>
<sequence>MSRLAVFLLTAFLGASAVAADAVDGNRQKEFGDITVHYNTFTSSFLQPETAQAAGIVRSNEKGLINVSVIKGVTPVAAQVTGTIKDLSGKSEVLTFKQITEKGGISYLAPYSVTQQEYRTFTINVETGGKAHGFSFVQELFPGTK</sequence>
<evidence type="ECO:0000313" key="6">
    <source>
        <dbReference type="EMBL" id="TLG92003.1"/>
    </source>
</evidence>
<evidence type="ECO:0000313" key="3">
    <source>
        <dbReference type="EMBL" id="NVZ57389.1"/>
    </source>
</evidence>
<feature type="chain" id="PRO_5044624013" evidence="1">
    <location>
        <begin position="20"/>
        <end position="145"/>
    </location>
</feature>
<dbReference type="Proteomes" id="UP000563268">
    <property type="component" value="Unassembled WGS sequence"/>
</dbReference>
<dbReference type="Proteomes" id="UP000560470">
    <property type="component" value="Unassembled WGS sequence"/>
</dbReference>
<evidence type="ECO:0000256" key="1">
    <source>
        <dbReference type="SAM" id="SignalP"/>
    </source>
</evidence>
<dbReference type="EMBL" id="JACARL010000095">
    <property type="protein sequence ID" value="NWE83755.1"/>
    <property type="molecule type" value="Genomic_DNA"/>
</dbReference>
<dbReference type="EMBL" id="JACAOZ010000011">
    <property type="protein sequence ID" value="NVZ57389.1"/>
    <property type="molecule type" value="Genomic_DNA"/>
</dbReference>
<gene>
    <name evidence="6" type="ORF">FEM54_10595</name>
    <name evidence="4" type="ORF">HX788_16110</name>
    <name evidence="5" type="ORF">HX795_16735</name>
    <name evidence="3" type="ORF">HX797_14070</name>
</gene>
<dbReference type="EMBL" id="JACARM010000029">
    <property type="protein sequence ID" value="NWE08622.1"/>
    <property type="molecule type" value="Genomic_DNA"/>
</dbReference>
<name>A0A5R8R0D9_9PSED</name>
<evidence type="ECO:0000313" key="10">
    <source>
        <dbReference type="Proteomes" id="UP000590218"/>
    </source>
</evidence>
<dbReference type="InterPro" id="IPR025218">
    <property type="entry name" value="DUF4426"/>
</dbReference>
<keyword evidence="1" id="KW-0732">Signal</keyword>
<protein>
    <submittedName>
        <fullName evidence="3">DUF4426 domain-containing protein</fullName>
    </submittedName>
</protein>
<dbReference type="Proteomes" id="UP000304941">
    <property type="component" value="Unassembled WGS sequence"/>
</dbReference>
<evidence type="ECO:0000313" key="5">
    <source>
        <dbReference type="EMBL" id="NWE83755.1"/>
    </source>
</evidence>
<feature type="signal peptide" evidence="1">
    <location>
        <begin position="1"/>
        <end position="19"/>
    </location>
</feature>
<keyword evidence="7" id="KW-1185">Reference proteome</keyword>
<evidence type="ECO:0000313" key="7">
    <source>
        <dbReference type="Proteomes" id="UP000304941"/>
    </source>
</evidence>
<dbReference type="AlphaFoldDB" id="A0A5R8R0D9"/>
<evidence type="ECO:0000259" key="2">
    <source>
        <dbReference type="Pfam" id="PF14467"/>
    </source>
</evidence>
<organism evidence="3 8">
    <name type="scientific">Pseudomonas edaphica</name>
    <dbReference type="NCBI Taxonomy" id="2006980"/>
    <lineage>
        <taxon>Bacteria</taxon>
        <taxon>Pseudomonadati</taxon>
        <taxon>Pseudomonadota</taxon>
        <taxon>Gammaproteobacteria</taxon>
        <taxon>Pseudomonadales</taxon>
        <taxon>Pseudomonadaceae</taxon>
        <taxon>Pseudomonas</taxon>
    </lineage>
</organism>
<reference evidence="8 9" key="2">
    <citation type="submission" date="2020-04" db="EMBL/GenBank/DDBJ databases">
        <title>Molecular characterization of pseudomonads from Agaricus bisporus reveal novel blotch 2 pathogens in Western Europe.</title>
        <authorList>
            <person name="Taparia T."/>
            <person name="Krijger M."/>
            <person name="Haynes E."/>
            <person name="Elpinstone J.G."/>
            <person name="Noble R."/>
            <person name="Van Der Wolf J."/>
        </authorList>
    </citation>
    <scope>NUCLEOTIDE SEQUENCE [LARGE SCALE GENOMIC DNA]</scope>
    <source>
        <strain evidence="3 8">B7002</strain>
        <strain evidence="5 10">K6002</strain>
        <strain evidence="4 9">K7002</strain>
    </source>
</reference>
<comment type="caution">
    <text evidence="3">The sequence shown here is derived from an EMBL/GenBank/DDBJ whole genome shotgun (WGS) entry which is preliminary data.</text>
</comment>
<feature type="domain" description="DUF4426" evidence="2">
    <location>
        <begin position="29"/>
        <end position="142"/>
    </location>
</feature>
<evidence type="ECO:0000313" key="8">
    <source>
        <dbReference type="Proteomes" id="UP000560470"/>
    </source>
</evidence>
<evidence type="ECO:0000313" key="4">
    <source>
        <dbReference type="EMBL" id="NWE08622.1"/>
    </source>
</evidence>
<dbReference type="RefSeq" id="WP_017139456.1">
    <property type="nucleotide sequence ID" value="NZ_JACAOZ010000011.1"/>
</dbReference>
<reference evidence="6 7" key="1">
    <citation type="submission" date="2019-05" db="EMBL/GenBank/DDBJ databases">
        <title>Pseudomonas edaphica sp. nov., isolated from rhizospheric soil of Cistus ladanifer L. in Spain.</title>
        <authorList>
            <person name="Peix A."/>
        </authorList>
    </citation>
    <scope>NUCLEOTIDE SEQUENCE [LARGE SCALE GENOMIC DNA]</scope>
    <source>
        <strain evidence="6 7">RD25</strain>
    </source>
</reference>